<evidence type="ECO:0000313" key="1">
    <source>
        <dbReference type="EMBL" id="TCG07258.1"/>
    </source>
</evidence>
<sequence>MTLTGKTIFMSGGSRGIGLAIALRAARDGANVVIAAKTADPDPRLDGTIHTAAAAVEAAGGKALPLVVDIRDEERVKAAVARAVDVFGGIDILVNNASAIRLTGTLDT</sequence>
<dbReference type="Proteomes" id="UP000294200">
    <property type="component" value="Unassembled WGS sequence"/>
</dbReference>
<name>A0A4V2NH33_9BURK</name>
<evidence type="ECO:0000313" key="2">
    <source>
        <dbReference type="Proteomes" id="UP000294200"/>
    </source>
</evidence>
<dbReference type="AlphaFoldDB" id="A0A4V2NH33"/>
<reference evidence="1 2" key="1">
    <citation type="submission" date="2017-02" db="EMBL/GenBank/DDBJ databases">
        <title>Paraburkholderia sophoroidis sp. nov. and Paraburkholderia steynii sp. nov. rhizobial symbionts of the fynbos legume Hypocalyptus sophoroides.</title>
        <authorList>
            <person name="Steenkamp E.T."/>
            <person name="Beukes C.W."/>
            <person name="Van Zyl E."/>
            <person name="Avontuur J."/>
            <person name="Chan W.Y."/>
            <person name="Hassen A."/>
            <person name="Palmer M."/>
            <person name="Mthombeni L."/>
            <person name="Phalane F."/>
            <person name="Sereme K."/>
            <person name="Venter S.N."/>
        </authorList>
    </citation>
    <scope>NUCLEOTIDE SEQUENCE [LARGE SCALE GENOMIC DNA]</scope>
    <source>
        <strain evidence="1 2">HC1.1ba</strain>
    </source>
</reference>
<dbReference type="InterPro" id="IPR002347">
    <property type="entry name" value="SDR_fam"/>
</dbReference>
<organism evidence="1 2">
    <name type="scientific">Paraburkholderia steynii</name>
    <dbReference type="NCBI Taxonomy" id="1245441"/>
    <lineage>
        <taxon>Bacteria</taxon>
        <taxon>Pseudomonadati</taxon>
        <taxon>Pseudomonadota</taxon>
        <taxon>Betaproteobacteria</taxon>
        <taxon>Burkholderiales</taxon>
        <taxon>Burkholderiaceae</taxon>
        <taxon>Paraburkholderia</taxon>
    </lineage>
</organism>
<proteinExistence type="predicted"/>
<dbReference type="Pfam" id="PF00106">
    <property type="entry name" value="adh_short"/>
    <property type="match status" value="1"/>
</dbReference>
<dbReference type="PRINTS" id="PR00081">
    <property type="entry name" value="GDHRDH"/>
</dbReference>
<dbReference type="Gene3D" id="3.40.50.720">
    <property type="entry name" value="NAD(P)-binding Rossmann-like Domain"/>
    <property type="match status" value="1"/>
</dbReference>
<gene>
    <name evidence="1" type="ORF">BZM27_20835</name>
</gene>
<feature type="non-terminal residue" evidence="1">
    <location>
        <position position="108"/>
    </location>
</feature>
<accession>A0A4V2NH33</accession>
<protein>
    <submittedName>
        <fullName evidence="1">Short chain dehydrogenase</fullName>
    </submittedName>
</protein>
<dbReference type="SUPFAM" id="SSF51735">
    <property type="entry name" value="NAD(P)-binding Rossmann-fold domains"/>
    <property type="match status" value="1"/>
</dbReference>
<dbReference type="InterPro" id="IPR051935">
    <property type="entry name" value="HSDL2"/>
</dbReference>
<dbReference type="EMBL" id="MWML01000073">
    <property type="protein sequence ID" value="TCG07258.1"/>
    <property type="molecule type" value="Genomic_DNA"/>
</dbReference>
<dbReference type="PANTHER" id="PTHR42808:SF3">
    <property type="entry name" value="HYDROXYSTEROID DEHYDROGENASE-LIKE PROTEIN 2"/>
    <property type="match status" value="1"/>
</dbReference>
<dbReference type="InterPro" id="IPR036291">
    <property type="entry name" value="NAD(P)-bd_dom_sf"/>
</dbReference>
<keyword evidence="2" id="KW-1185">Reference proteome</keyword>
<comment type="caution">
    <text evidence="1">The sequence shown here is derived from an EMBL/GenBank/DDBJ whole genome shotgun (WGS) entry which is preliminary data.</text>
</comment>
<dbReference type="PANTHER" id="PTHR42808">
    <property type="entry name" value="HYDROXYSTEROID DEHYDROGENASE-LIKE PROTEIN 2"/>
    <property type="match status" value="1"/>
</dbReference>